<feature type="transmembrane region" description="Helical" evidence="2">
    <location>
        <begin position="279"/>
        <end position="304"/>
    </location>
</feature>
<feature type="compositionally biased region" description="Low complexity" evidence="1">
    <location>
        <begin position="12"/>
        <end position="25"/>
    </location>
</feature>
<accession>A0A0G4G8H2</accession>
<feature type="compositionally biased region" description="Basic and acidic residues" evidence="1">
    <location>
        <begin position="412"/>
        <end position="423"/>
    </location>
</feature>
<evidence type="ECO:0000313" key="4">
    <source>
        <dbReference type="Proteomes" id="UP000041254"/>
    </source>
</evidence>
<dbReference type="EMBL" id="CDMY01000592">
    <property type="protein sequence ID" value="CEM25131.1"/>
    <property type="molecule type" value="Genomic_DNA"/>
</dbReference>
<feature type="region of interest" description="Disordered" evidence="1">
    <location>
        <begin position="1"/>
        <end position="54"/>
    </location>
</feature>
<reference evidence="3 4" key="1">
    <citation type="submission" date="2014-11" db="EMBL/GenBank/DDBJ databases">
        <authorList>
            <person name="Zhu J."/>
            <person name="Qi W."/>
            <person name="Song R."/>
        </authorList>
    </citation>
    <scope>NUCLEOTIDE SEQUENCE [LARGE SCALE GENOMIC DNA]</scope>
</reference>
<feature type="compositionally biased region" description="Low complexity" evidence="1">
    <location>
        <begin position="388"/>
        <end position="400"/>
    </location>
</feature>
<keyword evidence="2" id="KW-0812">Transmembrane</keyword>
<sequence length="423" mass="45431">MYDTDALRASLADAAPTPMAPPSTTNDGRFVVSDHPPPPVGDQDPSPSASACVHDEGDIDADEEVGRRLPGKYLVMDLAAVVWGKRRQLRLYLPDVPAKMRFYWALLFLAGLGMVALGAITIVLVPDARWVGVVAMTDIVGDPLLALVNLMFSYGTYSSLAVQFLAGMFGALIRAAILLYAPFGYAATLVLVCVPNALCSPCFALIAQPRLFDTDDVLKRLGGSRWLPATYSLVPFSPTPMLTASEHMWTRQNRLMALVRNVDYMSDLAVGMGMVTRGVALWAGVSVLVLCQVDILSGIIAYGIRTRATLRQHASLFATSLCEVPILVLTVLYGARSTDLLTTIISIMATSSTILIKAVAVLNSVMVERLGATKTSMTGDVTPEPKPKTTTTPKTVSTEGPTEEEAEEDDRADAVLDLHTADI</sequence>
<feature type="compositionally biased region" description="Acidic residues" evidence="1">
    <location>
        <begin position="401"/>
        <end position="411"/>
    </location>
</feature>
<protein>
    <submittedName>
        <fullName evidence="3">Uncharacterized protein</fullName>
    </submittedName>
</protein>
<feature type="transmembrane region" description="Helical" evidence="2">
    <location>
        <begin position="341"/>
        <end position="367"/>
    </location>
</feature>
<dbReference type="AlphaFoldDB" id="A0A0G4G8H2"/>
<evidence type="ECO:0000313" key="3">
    <source>
        <dbReference type="EMBL" id="CEM25131.1"/>
    </source>
</evidence>
<evidence type="ECO:0000256" key="1">
    <source>
        <dbReference type="SAM" id="MobiDB-lite"/>
    </source>
</evidence>
<dbReference type="VEuPathDB" id="CryptoDB:Vbra_3300"/>
<dbReference type="PhylomeDB" id="A0A0G4G8H2"/>
<feature type="region of interest" description="Disordered" evidence="1">
    <location>
        <begin position="376"/>
        <end position="423"/>
    </location>
</feature>
<dbReference type="InParanoid" id="A0A0G4G8H2"/>
<feature type="transmembrane region" description="Helical" evidence="2">
    <location>
        <begin position="102"/>
        <end position="124"/>
    </location>
</feature>
<name>A0A0G4G8H2_VITBC</name>
<keyword evidence="2" id="KW-1133">Transmembrane helix</keyword>
<organism evidence="3 4">
    <name type="scientific">Vitrella brassicaformis (strain CCMP3155)</name>
    <dbReference type="NCBI Taxonomy" id="1169540"/>
    <lineage>
        <taxon>Eukaryota</taxon>
        <taxon>Sar</taxon>
        <taxon>Alveolata</taxon>
        <taxon>Colpodellida</taxon>
        <taxon>Vitrellaceae</taxon>
        <taxon>Vitrella</taxon>
    </lineage>
</organism>
<feature type="transmembrane region" description="Helical" evidence="2">
    <location>
        <begin position="316"/>
        <end position="335"/>
    </location>
</feature>
<proteinExistence type="predicted"/>
<dbReference type="Proteomes" id="UP000041254">
    <property type="component" value="Unassembled WGS sequence"/>
</dbReference>
<gene>
    <name evidence="3" type="ORF">Vbra_3300</name>
</gene>
<feature type="transmembrane region" description="Helical" evidence="2">
    <location>
        <begin position="186"/>
        <end position="206"/>
    </location>
</feature>
<feature type="transmembrane region" description="Helical" evidence="2">
    <location>
        <begin position="160"/>
        <end position="180"/>
    </location>
</feature>
<keyword evidence="4" id="KW-1185">Reference proteome</keyword>
<keyword evidence="2" id="KW-0472">Membrane</keyword>
<evidence type="ECO:0000256" key="2">
    <source>
        <dbReference type="SAM" id="Phobius"/>
    </source>
</evidence>